<reference evidence="7 9" key="1">
    <citation type="journal article" date="2016" name="Gut Pathog.">
        <title>Whole genome sequencing of "Faecalibaculum rodentium" ALO17, isolated from C57BL/6J laboratory mouse feces.</title>
        <authorList>
            <person name="Lim S."/>
            <person name="Chang D.H."/>
            <person name="Ahn S."/>
            <person name="Kim B.C."/>
        </authorList>
    </citation>
    <scope>NUCLEOTIDE SEQUENCE [LARGE SCALE GENOMIC DNA]</scope>
    <source>
        <strain evidence="7 9">Alo17</strain>
    </source>
</reference>
<feature type="transmembrane region" description="Helical" evidence="5">
    <location>
        <begin position="115"/>
        <end position="134"/>
    </location>
</feature>
<dbReference type="Pfam" id="PF00999">
    <property type="entry name" value="Na_H_Exchanger"/>
    <property type="match status" value="1"/>
</dbReference>
<dbReference type="Proteomes" id="UP000069771">
    <property type="component" value="Chromosome"/>
</dbReference>
<dbReference type="Gene3D" id="1.20.1530.20">
    <property type="match status" value="1"/>
</dbReference>
<evidence type="ECO:0000313" key="9">
    <source>
        <dbReference type="Proteomes" id="UP000069771"/>
    </source>
</evidence>
<dbReference type="GeneID" id="78479003"/>
<dbReference type="GO" id="GO:1902600">
    <property type="term" value="P:proton transmembrane transport"/>
    <property type="evidence" value="ECO:0007669"/>
    <property type="project" value="InterPro"/>
</dbReference>
<dbReference type="InterPro" id="IPR006153">
    <property type="entry name" value="Cation/H_exchanger_TM"/>
</dbReference>
<feature type="transmembrane region" description="Helical" evidence="5">
    <location>
        <begin position="189"/>
        <end position="208"/>
    </location>
</feature>
<dbReference type="PANTHER" id="PTHR31102">
    <property type="match status" value="1"/>
</dbReference>
<evidence type="ECO:0000259" key="6">
    <source>
        <dbReference type="Pfam" id="PF00999"/>
    </source>
</evidence>
<feature type="transmembrane region" description="Helical" evidence="5">
    <location>
        <begin position="84"/>
        <end position="103"/>
    </location>
</feature>
<dbReference type="InterPro" id="IPR051843">
    <property type="entry name" value="CPA1_transporter"/>
</dbReference>
<evidence type="ECO:0000256" key="5">
    <source>
        <dbReference type="SAM" id="Phobius"/>
    </source>
</evidence>
<name>A0A140DY98_9FIRM</name>
<feature type="transmembrane region" description="Helical" evidence="5">
    <location>
        <begin position="215"/>
        <end position="232"/>
    </location>
</feature>
<keyword evidence="4 5" id="KW-0472">Membrane</keyword>
<feature type="transmembrane region" description="Helical" evidence="5">
    <location>
        <begin position="302"/>
        <end position="325"/>
    </location>
</feature>
<dbReference type="PATRIC" id="fig|1702221.3.peg.2422"/>
<dbReference type="OrthoDB" id="9790604at2"/>
<dbReference type="InterPro" id="IPR038770">
    <property type="entry name" value="Na+/solute_symporter_sf"/>
</dbReference>
<sequence length="394" mass="41112">MLLSFGLILLSGVLVTRIMKHIGLPPLTGMLLAGILLGPAVLNWIDPAMLEISGSIRKIALLVILIRAGLSLRTEDLIRAGRPALLLCFVPATCEILAFLLLGPPVFGLSLLESAILGTVIAAVSPAVVVPGMVTVMKSGYGQDKAIAPMILAGASADDIFVIVLFSIFTSMAGQGGFHWQMLLRIPTSIVLGILSGILLGILFVRVFHRVRTPVITRLIVFLATGALLYALEDALTGPVGFSGLIAVMTTALVAGHLDPPAARRLGASFDSLWTAAQIFLFTLIGAAIQLTYAAHALGPSLLLIAAGLLCRSGGVLLCLTGTSLNWKERLFSVVSYLPKATVQAAISAIPLSMGLACGQTVLTVAVLAILVTAPLGAAAIDLLYPRLLHKPDA</sequence>
<feature type="transmembrane region" description="Helical" evidence="5">
    <location>
        <begin position="337"/>
        <end position="357"/>
    </location>
</feature>
<feature type="transmembrane region" description="Helical" evidence="5">
    <location>
        <begin position="27"/>
        <end position="45"/>
    </location>
</feature>
<keyword evidence="9" id="KW-1185">Reference proteome</keyword>
<feature type="domain" description="Cation/H+ exchanger transmembrane" evidence="6">
    <location>
        <begin position="14"/>
        <end position="375"/>
    </location>
</feature>
<dbReference type="EMBL" id="MPJZ01000089">
    <property type="protein sequence ID" value="OLU43961.1"/>
    <property type="molecule type" value="Genomic_DNA"/>
</dbReference>
<dbReference type="STRING" id="1702221.AALO17_24910"/>
<evidence type="ECO:0000256" key="3">
    <source>
        <dbReference type="ARBA" id="ARBA00022989"/>
    </source>
</evidence>
<proteinExistence type="predicted"/>
<reference evidence="8 10" key="2">
    <citation type="submission" date="2016-11" db="EMBL/GenBank/DDBJ databases">
        <title>Description of two novel members of the family Erysipelotrichaceae: Ileibacterium lipovorans gen. nov., sp. nov. and Dubosiella newyorkensis, gen. nov., sp. nov.</title>
        <authorList>
            <person name="Cox L.M."/>
            <person name="Sohn J."/>
            <person name="Tyrrell K.L."/>
            <person name="Citron D.M."/>
            <person name="Lawson P.A."/>
            <person name="Patel N.B."/>
            <person name="Iizumi T."/>
            <person name="Perez-Perez G.I."/>
            <person name="Goldstein E.J."/>
            <person name="Blaser M.J."/>
        </authorList>
    </citation>
    <scope>NUCLEOTIDE SEQUENCE [LARGE SCALE GENOMIC DNA]</scope>
    <source>
        <strain evidence="8 10">NYU-BL-K8</strain>
    </source>
</reference>
<gene>
    <name evidence="7" type="ORF">AALO17_24910</name>
    <name evidence="8" type="ORF">BO223_10025</name>
</gene>
<dbReference type="RefSeq" id="WP_067559495.1">
    <property type="nucleotide sequence ID" value="NZ_CAJTBG010000031.1"/>
</dbReference>
<dbReference type="GO" id="GO:0015297">
    <property type="term" value="F:antiporter activity"/>
    <property type="evidence" value="ECO:0007669"/>
    <property type="project" value="InterPro"/>
</dbReference>
<dbReference type="Proteomes" id="UP000186758">
    <property type="component" value="Unassembled WGS sequence"/>
</dbReference>
<evidence type="ECO:0000313" key="8">
    <source>
        <dbReference type="EMBL" id="OLU43961.1"/>
    </source>
</evidence>
<dbReference type="KEGG" id="fro:AALO17_24910"/>
<feature type="transmembrane region" description="Helical" evidence="5">
    <location>
        <begin position="238"/>
        <end position="258"/>
    </location>
</feature>
<keyword evidence="3 5" id="KW-1133">Transmembrane helix</keyword>
<accession>A0A140DY98</accession>
<dbReference type="PANTHER" id="PTHR31102:SF1">
    <property type="entry name" value="CATION_H+ EXCHANGER DOMAIN-CONTAINING PROTEIN"/>
    <property type="match status" value="1"/>
</dbReference>
<evidence type="ECO:0000256" key="1">
    <source>
        <dbReference type="ARBA" id="ARBA00004141"/>
    </source>
</evidence>
<feature type="transmembrane region" description="Helical" evidence="5">
    <location>
        <begin position="279"/>
        <end position="296"/>
    </location>
</feature>
<protein>
    <submittedName>
        <fullName evidence="8">Potassium transporter</fullName>
    </submittedName>
</protein>
<organism evidence="7 9">
    <name type="scientific">Faecalibaculum rodentium</name>
    <dbReference type="NCBI Taxonomy" id="1702221"/>
    <lineage>
        <taxon>Bacteria</taxon>
        <taxon>Bacillati</taxon>
        <taxon>Bacillota</taxon>
        <taxon>Erysipelotrichia</taxon>
        <taxon>Erysipelotrichales</taxon>
        <taxon>Erysipelotrichaceae</taxon>
        <taxon>Faecalibaculum</taxon>
    </lineage>
</organism>
<dbReference type="EMBL" id="CP011391">
    <property type="protein sequence ID" value="AMK55625.1"/>
    <property type="molecule type" value="Genomic_DNA"/>
</dbReference>
<evidence type="ECO:0000313" key="10">
    <source>
        <dbReference type="Proteomes" id="UP000186758"/>
    </source>
</evidence>
<feature type="transmembrane region" description="Helical" evidence="5">
    <location>
        <begin position="363"/>
        <end position="385"/>
    </location>
</feature>
<dbReference type="AlphaFoldDB" id="A0A140DY98"/>
<comment type="subcellular location">
    <subcellularLocation>
        <location evidence="1">Membrane</location>
        <topology evidence="1">Multi-pass membrane protein</topology>
    </subcellularLocation>
</comment>
<evidence type="ECO:0000256" key="2">
    <source>
        <dbReference type="ARBA" id="ARBA00022692"/>
    </source>
</evidence>
<evidence type="ECO:0000313" key="7">
    <source>
        <dbReference type="EMBL" id="AMK55625.1"/>
    </source>
</evidence>
<evidence type="ECO:0000256" key="4">
    <source>
        <dbReference type="ARBA" id="ARBA00023136"/>
    </source>
</evidence>
<keyword evidence="2 5" id="KW-0812">Transmembrane</keyword>
<feature type="transmembrane region" description="Helical" evidence="5">
    <location>
        <begin position="146"/>
        <end position="169"/>
    </location>
</feature>
<dbReference type="GO" id="GO:0016020">
    <property type="term" value="C:membrane"/>
    <property type="evidence" value="ECO:0007669"/>
    <property type="project" value="UniProtKB-SubCell"/>
</dbReference>